<evidence type="ECO:0000313" key="5">
    <source>
        <dbReference type="EMBL" id="SHO62430.1"/>
    </source>
</evidence>
<accession>A0A1M7ZC45</accession>
<keyword evidence="3" id="KW-0788">Thiol protease</keyword>
<sequence length="356" mass="41018">MIEEMRPYCVAEYEQGAQLARLANHRLVQYWAPKLQSASRVLTGLTARKRALQGERDALAGMKENLENRGKRLGLNKDDIHKDLYGHFIDKADREIAALKPQIKEAGEHQATTLQGRQEKYDFERGICFGLCCKWIETHTHDPKWQNDVRNARAKQRIRNLHVHGLRGEDDVVGADQVYSSILGFFQALNTQRSYYIAEVDESRDKAGHFHQKSHPEIFNLGLRKHGFAIDETEIARKTDPKTRDLLFTTNSSSKTLVGELTQRPGYRLIILRYPDPTSTSQREMFHATCCYHTDGYMFGIGSHHCFFDPNLGEFWIPWGDVSKFYRLVYQDYASRYRNISGYVTFPVARVSAPQA</sequence>
<dbReference type="InterPro" id="IPR038765">
    <property type="entry name" value="Papain-like_cys_pep_sf"/>
</dbReference>
<keyword evidence="2" id="KW-0378">Hydrolase</keyword>
<organism evidence="5 6">
    <name type="scientific">Pseudoxanthobacter soli DSM 19599</name>
    <dbReference type="NCBI Taxonomy" id="1123029"/>
    <lineage>
        <taxon>Bacteria</taxon>
        <taxon>Pseudomonadati</taxon>
        <taxon>Pseudomonadota</taxon>
        <taxon>Alphaproteobacteria</taxon>
        <taxon>Hyphomicrobiales</taxon>
        <taxon>Segnochrobactraceae</taxon>
        <taxon>Pseudoxanthobacter</taxon>
    </lineage>
</organism>
<protein>
    <recommendedName>
        <fullName evidence="4">Peptidase C58 YopT-type domain-containing protein</fullName>
    </recommendedName>
</protein>
<evidence type="ECO:0000256" key="1">
    <source>
        <dbReference type="ARBA" id="ARBA00022670"/>
    </source>
</evidence>
<evidence type="ECO:0000256" key="2">
    <source>
        <dbReference type="ARBA" id="ARBA00022801"/>
    </source>
</evidence>
<dbReference type="Proteomes" id="UP000186406">
    <property type="component" value="Unassembled WGS sequence"/>
</dbReference>
<dbReference type="GO" id="GO:0004197">
    <property type="term" value="F:cysteine-type endopeptidase activity"/>
    <property type="evidence" value="ECO:0007669"/>
    <property type="project" value="InterPro"/>
</dbReference>
<reference evidence="5 6" key="1">
    <citation type="submission" date="2016-12" db="EMBL/GenBank/DDBJ databases">
        <authorList>
            <person name="Song W.-J."/>
            <person name="Kurnit D.M."/>
        </authorList>
    </citation>
    <scope>NUCLEOTIDE SEQUENCE [LARGE SCALE GENOMIC DNA]</scope>
    <source>
        <strain evidence="5 6">DSM 19599</strain>
    </source>
</reference>
<dbReference type="SUPFAM" id="SSF54001">
    <property type="entry name" value="Cysteine proteinases"/>
    <property type="match status" value="1"/>
</dbReference>
<evidence type="ECO:0000259" key="4">
    <source>
        <dbReference type="Pfam" id="PF03543"/>
    </source>
</evidence>
<dbReference type="Gene3D" id="3.90.70.20">
    <property type="match status" value="1"/>
</dbReference>
<evidence type="ECO:0000256" key="3">
    <source>
        <dbReference type="ARBA" id="ARBA00022807"/>
    </source>
</evidence>
<dbReference type="GO" id="GO:0006508">
    <property type="term" value="P:proteolysis"/>
    <property type="evidence" value="ECO:0007669"/>
    <property type="project" value="UniProtKB-KW"/>
</dbReference>
<dbReference type="OrthoDB" id="7300477at2"/>
<dbReference type="EMBL" id="FRXO01000002">
    <property type="protein sequence ID" value="SHO62430.1"/>
    <property type="molecule type" value="Genomic_DNA"/>
</dbReference>
<name>A0A1M7ZC45_9HYPH</name>
<dbReference type="Pfam" id="PF03543">
    <property type="entry name" value="Peptidase_C58"/>
    <property type="match status" value="1"/>
</dbReference>
<evidence type="ECO:0000313" key="6">
    <source>
        <dbReference type="Proteomes" id="UP000186406"/>
    </source>
</evidence>
<feature type="domain" description="Peptidase C58 YopT-type" evidence="4">
    <location>
        <begin position="110"/>
        <end position="339"/>
    </location>
</feature>
<gene>
    <name evidence="5" type="ORF">SAMN02745172_01035</name>
</gene>
<dbReference type="InterPro" id="IPR006473">
    <property type="entry name" value="Peptidase_C58_Yopt"/>
</dbReference>
<keyword evidence="1" id="KW-0645">Protease</keyword>
<keyword evidence="6" id="KW-1185">Reference proteome</keyword>
<dbReference type="STRING" id="1123029.SAMN02745172_01035"/>
<proteinExistence type="predicted"/>
<dbReference type="RefSeq" id="WP_139282425.1">
    <property type="nucleotide sequence ID" value="NZ_FRXO01000002.1"/>
</dbReference>
<dbReference type="AlphaFoldDB" id="A0A1M7ZC45"/>